<reference evidence="1 2" key="1">
    <citation type="submission" date="2021-06" db="EMBL/GenBank/DDBJ databases">
        <authorList>
            <person name="Kallberg Y."/>
            <person name="Tangrot J."/>
            <person name="Rosling A."/>
        </authorList>
    </citation>
    <scope>NUCLEOTIDE SEQUENCE [LARGE SCALE GENOMIC DNA]</scope>
    <source>
        <strain evidence="1 2">120-4 pot B 10/14</strain>
    </source>
</reference>
<dbReference type="InterPro" id="IPR027417">
    <property type="entry name" value="P-loop_NTPase"/>
</dbReference>
<protein>
    <submittedName>
        <fullName evidence="1">29752_t:CDS:1</fullName>
    </submittedName>
</protein>
<keyword evidence="2" id="KW-1185">Reference proteome</keyword>
<comment type="caution">
    <text evidence="1">The sequence shown here is derived from an EMBL/GenBank/DDBJ whole genome shotgun (WGS) entry which is preliminary data.</text>
</comment>
<proteinExistence type="predicted"/>
<dbReference type="PANTHER" id="PTHR23274">
    <property type="entry name" value="DNA HELICASE-RELATED"/>
    <property type="match status" value="1"/>
</dbReference>
<evidence type="ECO:0000313" key="2">
    <source>
        <dbReference type="Proteomes" id="UP000789901"/>
    </source>
</evidence>
<dbReference type="Proteomes" id="UP000789901">
    <property type="component" value="Unassembled WGS sequence"/>
</dbReference>
<dbReference type="EMBL" id="CAJVQB010040638">
    <property type="protein sequence ID" value="CAG8828641.1"/>
    <property type="molecule type" value="Genomic_DNA"/>
</dbReference>
<evidence type="ECO:0000313" key="1">
    <source>
        <dbReference type="EMBL" id="CAG8828641.1"/>
    </source>
</evidence>
<feature type="non-terminal residue" evidence="1">
    <location>
        <position position="1"/>
    </location>
</feature>
<accession>A0ABN7WEM9</accession>
<dbReference type="SUPFAM" id="SSF52540">
    <property type="entry name" value="P-loop containing nucleoside triphosphate hydrolases"/>
    <property type="match status" value="1"/>
</dbReference>
<gene>
    <name evidence="1" type="ORF">GMARGA_LOCUS29762</name>
</gene>
<organism evidence="1 2">
    <name type="scientific">Gigaspora margarita</name>
    <dbReference type="NCBI Taxonomy" id="4874"/>
    <lineage>
        <taxon>Eukaryota</taxon>
        <taxon>Fungi</taxon>
        <taxon>Fungi incertae sedis</taxon>
        <taxon>Mucoromycota</taxon>
        <taxon>Glomeromycotina</taxon>
        <taxon>Glomeromycetes</taxon>
        <taxon>Diversisporales</taxon>
        <taxon>Gigasporaceae</taxon>
        <taxon>Gigaspora</taxon>
    </lineage>
</organism>
<name>A0ABN7WEM9_GIGMA</name>
<sequence length="120" mass="13484">LVITKLNNHVIEAHILTGDYAGNLTFIPRISLTSTHELPFQLKRYQFPIQLAFAITINKSQGQSVKYIGLDLRTPVFSHGQLYVALFCCTSPHFIKILLSPNSSNNSTLNIVYPEILLNN</sequence>
<dbReference type="PANTHER" id="PTHR23274:SF50">
    <property type="entry name" value="ATP-DEPENDENT DNA HELICASE"/>
    <property type="match status" value="1"/>
</dbReference>